<dbReference type="PROSITE" id="PS51257">
    <property type="entry name" value="PROKAR_LIPOPROTEIN"/>
    <property type="match status" value="1"/>
</dbReference>
<dbReference type="Proteomes" id="UP000450676">
    <property type="component" value="Unassembled WGS sequence"/>
</dbReference>
<keyword evidence="3" id="KW-1185">Reference proteome</keyword>
<protein>
    <recommendedName>
        <fullName evidence="4">Hemagglutinin</fullName>
    </recommendedName>
</protein>
<keyword evidence="1" id="KW-0732">Signal</keyword>
<feature type="chain" id="PRO_5031408086" description="Hemagglutinin" evidence="1">
    <location>
        <begin position="20"/>
        <end position="191"/>
    </location>
</feature>
<name>A0A7X4H992_9BURK</name>
<dbReference type="RefSeq" id="WP_161070985.1">
    <property type="nucleotide sequence ID" value="NZ_CP086370.1"/>
</dbReference>
<evidence type="ECO:0000256" key="1">
    <source>
        <dbReference type="SAM" id="SignalP"/>
    </source>
</evidence>
<reference evidence="2 3" key="1">
    <citation type="submission" date="2019-12" db="EMBL/GenBank/DDBJ databases">
        <title>Novel species isolated from a subtropical stream in China.</title>
        <authorList>
            <person name="Lu H."/>
        </authorList>
    </citation>
    <scope>NUCLEOTIDE SEQUENCE [LARGE SCALE GENOMIC DNA]</scope>
    <source>
        <strain evidence="2 3">FT127W</strain>
    </source>
</reference>
<evidence type="ECO:0000313" key="2">
    <source>
        <dbReference type="EMBL" id="MYN06604.1"/>
    </source>
</evidence>
<proteinExistence type="predicted"/>
<feature type="signal peptide" evidence="1">
    <location>
        <begin position="1"/>
        <end position="19"/>
    </location>
</feature>
<organism evidence="2 3">
    <name type="scientific">Pseudoduganella aquatica</name>
    <dbReference type="NCBI Taxonomy" id="2660641"/>
    <lineage>
        <taxon>Bacteria</taxon>
        <taxon>Pseudomonadati</taxon>
        <taxon>Pseudomonadota</taxon>
        <taxon>Betaproteobacteria</taxon>
        <taxon>Burkholderiales</taxon>
        <taxon>Oxalobacteraceae</taxon>
        <taxon>Telluria group</taxon>
        <taxon>Pseudoduganella</taxon>
    </lineage>
</organism>
<evidence type="ECO:0000313" key="3">
    <source>
        <dbReference type="Proteomes" id="UP000450676"/>
    </source>
</evidence>
<accession>A0A7X4H992</accession>
<comment type="caution">
    <text evidence="2">The sequence shown here is derived from an EMBL/GenBank/DDBJ whole genome shotgun (WGS) entry which is preliminary data.</text>
</comment>
<gene>
    <name evidence="2" type="ORF">GTP77_04565</name>
</gene>
<sequence>MNSLTSRCGAALVLASALAACGGSDSGSLPVSGSILGLNRAGLILSNGGKQLVIDGTPSNFAFPDLLAPDTPFEVKVDKSPVGQVCTPSSNKNKINYYTYSTTVISCTTDPYPLGGSISGLTGSGLVLANGDATVAPLPGTTDFTFVAQVANGAPYGVSVLKQPTGQTCTVANGNGIMPIGAKHDVAVTCK</sequence>
<dbReference type="AlphaFoldDB" id="A0A7X4H992"/>
<evidence type="ECO:0008006" key="4">
    <source>
        <dbReference type="Google" id="ProtNLM"/>
    </source>
</evidence>
<dbReference type="EMBL" id="WWCU01000003">
    <property type="protein sequence ID" value="MYN06604.1"/>
    <property type="molecule type" value="Genomic_DNA"/>
</dbReference>